<comment type="caution">
    <text evidence="2">The sequence shown here is derived from an EMBL/GenBank/DDBJ whole genome shotgun (WGS) entry which is preliminary data.</text>
</comment>
<evidence type="ECO:0000313" key="3">
    <source>
        <dbReference type="Proteomes" id="UP000292702"/>
    </source>
</evidence>
<dbReference type="EMBL" id="RWJN01000012">
    <property type="protein sequence ID" value="TCD70945.1"/>
    <property type="molecule type" value="Genomic_DNA"/>
</dbReference>
<protein>
    <submittedName>
        <fullName evidence="2">Uncharacterized protein</fullName>
    </submittedName>
</protein>
<organism evidence="2 3">
    <name type="scientific">Steccherinum ochraceum</name>
    <dbReference type="NCBI Taxonomy" id="92696"/>
    <lineage>
        <taxon>Eukaryota</taxon>
        <taxon>Fungi</taxon>
        <taxon>Dikarya</taxon>
        <taxon>Basidiomycota</taxon>
        <taxon>Agaricomycotina</taxon>
        <taxon>Agaricomycetes</taxon>
        <taxon>Polyporales</taxon>
        <taxon>Steccherinaceae</taxon>
        <taxon>Steccherinum</taxon>
    </lineage>
</organism>
<keyword evidence="3" id="KW-1185">Reference proteome</keyword>
<evidence type="ECO:0000256" key="1">
    <source>
        <dbReference type="SAM" id="MobiDB-lite"/>
    </source>
</evidence>
<dbReference type="Proteomes" id="UP000292702">
    <property type="component" value="Unassembled WGS sequence"/>
</dbReference>
<name>A0A4R0RVZ1_9APHY</name>
<feature type="compositionally biased region" description="Polar residues" evidence="1">
    <location>
        <begin position="551"/>
        <end position="566"/>
    </location>
</feature>
<feature type="region of interest" description="Disordered" evidence="1">
    <location>
        <begin position="551"/>
        <end position="593"/>
    </location>
</feature>
<gene>
    <name evidence="2" type="ORF">EIP91_000851</name>
</gene>
<feature type="compositionally biased region" description="Acidic residues" evidence="1">
    <location>
        <begin position="581"/>
        <end position="593"/>
    </location>
</feature>
<evidence type="ECO:0000313" key="2">
    <source>
        <dbReference type="EMBL" id="TCD70945.1"/>
    </source>
</evidence>
<proteinExistence type="predicted"/>
<reference evidence="2 3" key="1">
    <citation type="submission" date="2018-11" db="EMBL/GenBank/DDBJ databases">
        <title>Genome assembly of Steccherinum ochraceum LE-BIN_3174, the white-rot fungus of the Steccherinaceae family (The Residual Polyporoid clade, Polyporales, Basidiomycota).</title>
        <authorList>
            <person name="Fedorova T.V."/>
            <person name="Glazunova O.A."/>
            <person name="Landesman E.O."/>
            <person name="Moiseenko K.V."/>
            <person name="Psurtseva N.V."/>
            <person name="Savinova O.S."/>
            <person name="Shakhova N.V."/>
            <person name="Tyazhelova T.V."/>
            <person name="Vasina D.V."/>
        </authorList>
    </citation>
    <scope>NUCLEOTIDE SEQUENCE [LARGE SCALE GENOMIC DNA]</scope>
    <source>
        <strain evidence="2 3">LE-BIN_3174</strain>
    </source>
</reference>
<feature type="region of interest" description="Disordered" evidence="1">
    <location>
        <begin position="1"/>
        <end position="45"/>
    </location>
</feature>
<feature type="compositionally biased region" description="Basic and acidic residues" evidence="1">
    <location>
        <begin position="11"/>
        <end position="41"/>
    </location>
</feature>
<dbReference type="AlphaFoldDB" id="A0A4R0RVZ1"/>
<feature type="region of interest" description="Disordered" evidence="1">
    <location>
        <begin position="274"/>
        <end position="324"/>
    </location>
</feature>
<sequence>MPSTCPAHFPGIDHVHSDTSLKSETSPRGESRSSDSIHSSETDDESDDDFEFVRLYVIRLHSSVLKDASLLSQPDDFEGFDILPKFYRPSKRNPYPDLLHLILPVTEQSLLKFINRLHGDVSLEDLGLKKRSMFLARYIVRHLSEQRQFKIQYLAVASGVPQEADAYIHICSNYSVEERGGEEKAKRVGEWVKEQLELDEEIKPKWYFGIEPETPSMYRQNSLQTSYLFKSVQAAVFHAVFEWLTTRFRGATRNLRSSIPQHLVTGRVTSLAVESQERRVDEGMQDNKQPEGVRERQTSTHDNDIDSPIDRTTPTSSSAHKSRTADVRKVYCDPKFVCEANPHGLDLLGPLADGSPNHDSEEEDSDDGFEFPEPFEGFDILPKFYLPSKKHRRPDLLHLVLPVTDQCLSEFVSRLHGGHIPPDVTDDWWGLDPYVTEHLSTQSNFKIQFSLSATGVPHLADGFIHLCSNYSVEKKGEEEAKRVGEWVKEQLRLAEEVKPRWFFDLEPSTPSRYKKNTSTSSSTPIPGPFIIWLSMNNFNVLPLTSALPHSPENNSQFDLGRNTSKTYFPKSEDNDCASSNDDSDSSEETDQELDEYYENPNSFEGFVNLPKRFLPTKKYPRPDLLHFALPVTRQCLLDFISRLHEGVSLEQLGIEDDDAWDLAIYVTRHLSRERHFKIQYLSAASDLPCDADALIHLCSNYSIEMKGEEEVKQVGEWVKEQLGLAKELKPKWFFDTDPDTPSRHRKASVWQQRTVW</sequence>
<feature type="compositionally biased region" description="Polar residues" evidence="1">
    <location>
        <begin position="310"/>
        <end position="319"/>
    </location>
</feature>
<feature type="compositionally biased region" description="Basic and acidic residues" evidence="1">
    <location>
        <begin position="288"/>
        <end position="304"/>
    </location>
</feature>
<accession>A0A4R0RVZ1</accession>